<keyword evidence="3" id="KW-0723">Serine/threonine-protein kinase</keyword>
<keyword evidence="9" id="KW-0067">ATP-binding</keyword>
<keyword evidence="17" id="KW-1185">Reference proteome</keyword>
<evidence type="ECO:0000256" key="12">
    <source>
        <dbReference type="ARBA" id="ARBA00047899"/>
    </source>
</evidence>
<dbReference type="PANTHER" id="PTHR47984:SF15">
    <property type="entry name" value="PROTEIN KINASE DOMAIN-CONTAINING PROTEIN"/>
    <property type="match status" value="1"/>
</dbReference>
<dbReference type="PROSITE" id="PS50011">
    <property type="entry name" value="PROTEIN_KINASE_DOM"/>
    <property type="match status" value="1"/>
</dbReference>
<proteinExistence type="predicted"/>
<keyword evidence="5" id="KW-0808">Transferase</keyword>
<dbReference type="GO" id="GO:0005524">
    <property type="term" value="F:ATP binding"/>
    <property type="evidence" value="ECO:0007669"/>
    <property type="project" value="UniProtKB-KW"/>
</dbReference>
<dbReference type="Gene3D" id="1.10.510.10">
    <property type="entry name" value="Transferase(Phosphotransferase) domain 1"/>
    <property type="match status" value="1"/>
</dbReference>
<comment type="caution">
    <text evidence="16">The sequence shown here is derived from an EMBL/GenBank/DDBJ whole genome shotgun (WGS) entry which is preliminary data.</text>
</comment>
<evidence type="ECO:0000259" key="15">
    <source>
        <dbReference type="PROSITE" id="PS50011"/>
    </source>
</evidence>
<dbReference type="Gene3D" id="3.30.200.20">
    <property type="entry name" value="Phosphorylase Kinase, domain 1"/>
    <property type="match status" value="1"/>
</dbReference>
<accession>A0AAD7PVZ3</accession>
<organism evidence="16 17">
    <name type="scientific">Quillaja saponaria</name>
    <name type="common">Soap bark tree</name>
    <dbReference type="NCBI Taxonomy" id="32244"/>
    <lineage>
        <taxon>Eukaryota</taxon>
        <taxon>Viridiplantae</taxon>
        <taxon>Streptophyta</taxon>
        <taxon>Embryophyta</taxon>
        <taxon>Tracheophyta</taxon>
        <taxon>Spermatophyta</taxon>
        <taxon>Magnoliopsida</taxon>
        <taxon>eudicotyledons</taxon>
        <taxon>Gunneridae</taxon>
        <taxon>Pentapetalae</taxon>
        <taxon>rosids</taxon>
        <taxon>fabids</taxon>
        <taxon>Fabales</taxon>
        <taxon>Quillajaceae</taxon>
        <taxon>Quillaja</taxon>
    </lineage>
</organism>
<dbReference type="Proteomes" id="UP001163823">
    <property type="component" value="Chromosome 4"/>
</dbReference>
<evidence type="ECO:0000256" key="10">
    <source>
        <dbReference type="ARBA" id="ARBA00022989"/>
    </source>
</evidence>
<keyword evidence="10 14" id="KW-1133">Transmembrane helix</keyword>
<evidence type="ECO:0000256" key="1">
    <source>
        <dbReference type="ARBA" id="ARBA00004167"/>
    </source>
</evidence>
<keyword evidence="11 14" id="KW-0472">Membrane</keyword>
<comment type="catalytic activity">
    <reaction evidence="13">
        <text>L-seryl-[protein] + ATP = O-phospho-L-seryl-[protein] + ADP + H(+)</text>
        <dbReference type="Rhea" id="RHEA:17989"/>
        <dbReference type="Rhea" id="RHEA-COMP:9863"/>
        <dbReference type="Rhea" id="RHEA-COMP:11604"/>
        <dbReference type="ChEBI" id="CHEBI:15378"/>
        <dbReference type="ChEBI" id="CHEBI:29999"/>
        <dbReference type="ChEBI" id="CHEBI:30616"/>
        <dbReference type="ChEBI" id="CHEBI:83421"/>
        <dbReference type="ChEBI" id="CHEBI:456216"/>
        <dbReference type="EC" id="2.7.11.1"/>
    </reaction>
</comment>
<dbReference type="SUPFAM" id="SSF56112">
    <property type="entry name" value="Protein kinase-like (PK-like)"/>
    <property type="match status" value="1"/>
</dbReference>
<feature type="domain" description="Protein kinase" evidence="15">
    <location>
        <begin position="147"/>
        <end position="418"/>
    </location>
</feature>
<evidence type="ECO:0000256" key="3">
    <source>
        <dbReference type="ARBA" id="ARBA00022527"/>
    </source>
</evidence>
<dbReference type="InterPro" id="IPR000719">
    <property type="entry name" value="Prot_kinase_dom"/>
</dbReference>
<dbReference type="InterPro" id="IPR052232">
    <property type="entry name" value="RLK_Ser/Thr-Kinase"/>
</dbReference>
<evidence type="ECO:0000256" key="14">
    <source>
        <dbReference type="SAM" id="Phobius"/>
    </source>
</evidence>
<evidence type="ECO:0000256" key="13">
    <source>
        <dbReference type="ARBA" id="ARBA00048679"/>
    </source>
</evidence>
<evidence type="ECO:0000256" key="4">
    <source>
        <dbReference type="ARBA" id="ARBA00022553"/>
    </source>
</evidence>
<dbReference type="InterPro" id="IPR001245">
    <property type="entry name" value="Ser-Thr/Tyr_kinase_cat_dom"/>
</dbReference>
<sequence length="448" mass="51065">MSSNASILNKKLSKSTSFFGVRLWVLILFFIALIVVVVFVILFFCFIIYRRQKSYKKTHFSLQKPVACKHHGNAFSTSSLDRRLLSGNVCEIEMNAGKFSGHQLSTHTGDSSMKDLELVGEHFPAMKDVWRGNLFSFKEIELATNGLAKENVIGNGDYGVVYRGMLLDNTRVTVKRLVSNSWQTEDLLAEMDTIGHAKHKNLTKLLGYCVEGTYRMLIYEYVDNKNLHHWLHDCSGQDSPLTWRIRMNIIQGVAKGLAYLHEDVEPKILHGTLKSSNILLDHQWNPKVSDFGLAKIFGPEWCYIMMETLGYIAPGSDPSGAFTEKNDVYSFGILIMEIVSGRTPLDRRQPQEYLIDWLKSMIANQKIAYVVDSKLPEVPPSKELKRILLIALRCVDPAVNHRPTMGEVIHMLEPRDLLLCDEQRIRRNKSRHNLPQESNITAKLIDGR</sequence>
<dbReference type="InterPro" id="IPR011009">
    <property type="entry name" value="Kinase-like_dom_sf"/>
</dbReference>
<feature type="transmembrane region" description="Helical" evidence="14">
    <location>
        <begin position="23"/>
        <end position="49"/>
    </location>
</feature>
<dbReference type="FunFam" id="1.10.510.10:FF:000035">
    <property type="entry name" value="Putative receptor-like serine/threonine-protein kinase"/>
    <property type="match status" value="1"/>
</dbReference>
<keyword evidence="8 16" id="KW-0418">Kinase</keyword>
<dbReference type="PANTHER" id="PTHR47984">
    <property type="entry name" value="OS01G0323000 PROTEIN"/>
    <property type="match status" value="1"/>
</dbReference>
<gene>
    <name evidence="16" type="ORF">O6P43_008158</name>
</gene>
<dbReference type="KEGG" id="qsa:O6P43_008158"/>
<dbReference type="GO" id="GO:0004674">
    <property type="term" value="F:protein serine/threonine kinase activity"/>
    <property type="evidence" value="ECO:0007669"/>
    <property type="project" value="UniProtKB-KW"/>
</dbReference>
<evidence type="ECO:0000256" key="6">
    <source>
        <dbReference type="ARBA" id="ARBA00022692"/>
    </source>
</evidence>
<name>A0AAD7PVZ3_QUISA</name>
<reference evidence="16" key="1">
    <citation type="journal article" date="2023" name="Science">
        <title>Elucidation of the pathway for biosynthesis of saponin adjuvants from the soapbark tree.</title>
        <authorList>
            <person name="Reed J."/>
            <person name="Orme A."/>
            <person name="El-Demerdash A."/>
            <person name="Owen C."/>
            <person name="Martin L.B.B."/>
            <person name="Misra R.C."/>
            <person name="Kikuchi S."/>
            <person name="Rejzek M."/>
            <person name="Martin A.C."/>
            <person name="Harkess A."/>
            <person name="Leebens-Mack J."/>
            <person name="Louveau T."/>
            <person name="Stephenson M.J."/>
            <person name="Osbourn A."/>
        </authorList>
    </citation>
    <scope>NUCLEOTIDE SEQUENCE</scope>
    <source>
        <strain evidence="16">S10</strain>
    </source>
</reference>
<evidence type="ECO:0000313" key="16">
    <source>
        <dbReference type="EMBL" id="KAJ7969883.1"/>
    </source>
</evidence>
<dbReference type="EMBL" id="JARAOO010000004">
    <property type="protein sequence ID" value="KAJ7969883.1"/>
    <property type="molecule type" value="Genomic_DNA"/>
</dbReference>
<evidence type="ECO:0000256" key="2">
    <source>
        <dbReference type="ARBA" id="ARBA00012513"/>
    </source>
</evidence>
<evidence type="ECO:0000256" key="5">
    <source>
        <dbReference type="ARBA" id="ARBA00022679"/>
    </source>
</evidence>
<keyword evidence="4" id="KW-0597">Phosphoprotein</keyword>
<evidence type="ECO:0000256" key="9">
    <source>
        <dbReference type="ARBA" id="ARBA00022840"/>
    </source>
</evidence>
<dbReference type="AlphaFoldDB" id="A0AAD7PVZ3"/>
<dbReference type="Pfam" id="PF07714">
    <property type="entry name" value="PK_Tyr_Ser-Thr"/>
    <property type="match status" value="1"/>
</dbReference>
<evidence type="ECO:0000256" key="11">
    <source>
        <dbReference type="ARBA" id="ARBA00023136"/>
    </source>
</evidence>
<protein>
    <recommendedName>
        <fullName evidence="2">non-specific serine/threonine protein kinase</fullName>
        <ecNumber evidence="2">2.7.11.1</ecNumber>
    </recommendedName>
</protein>
<comment type="catalytic activity">
    <reaction evidence="12">
        <text>L-threonyl-[protein] + ATP = O-phospho-L-threonyl-[protein] + ADP + H(+)</text>
        <dbReference type="Rhea" id="RHEA:46608"/>
        <dbReference type="Rhea" id="RHEA-COMP:11060"/>
        <dbReference type="Rhea" id="RHEA-COMP:11605"/>
        <dbReference type="ChEBI" id="CHEBI:15378"/>
        <dbReference type="ChEBI" id="CHEBI:30013"/>
        <dbReference type="ChEBI" id="CHEBI:30616"/>
        <dbReference type="ChEBI" id="CHEBI:61977"/>
        <dbReference type="ChEBI" id="CHEBI:456216"/>
        <dbReference type="EC" id="2.7.11.1"/>
    </reaction>
</comment>
<keyword evidence="6 14" id="KW-0812">Transmembrane</keyword>
<evidence type="ECO:0000313" key="17">
    <source>
        <dbReference type="Proteomes" id="UP001163823"/>
    </source>
</evidence>
<dbReference type="GO" id="GO:0016020">
    <property type="term" value="C:membrane"/>
    <property type="evidence" value="ECO:0007669"/>
    <property type="project" value="UniProtKB-SubCell"/>
</dbReference>
<evidence type="ECO:0000256" key="7">
    <source>
        <dbReference type="ARBA" id="ARBA00022741"/>
    </source>
</evidence>
<keyword evidence="7" id="KW-0547">Nucleotide-binding</keyword>
<evidence type="ECO:0000256" key="8">
    <source>
        <dbReference type="ARBA" id="ARBA00022777"/>
    </source>
</evidence>
<dbReference type="EC" id="2.7.11.1" evidence="2"/>
<comment type="subcellular location">
    <subcellularLocation>
        <location evidence="1">Membrane</location>
        <topology evidence="1">Single-pass membrane protein</topology>
    </subcellularLocation>
</comment>